<comment type="caution">
    <text evidence="2">The sequence shown here is derived from an EMBL/GenBank/DDBJ whole genome shotgun (WGS) entry which is preliminary data.</text>
</comment>
<dbReference type="GeneID" id="22913484"/>
<evidence type="ECO:0000313" key="2">
    <source>
        <dbReference type="EMBL" id="EZG57260.1"/>
    </source>
</evidence>
<accession>A0A023B4Q9</accession>
<gene>
    <name evidence="2" type="ORF">GNI_098500</name>
</gene>
<proteinExistence type="predicted"/>
<feature type="region of interest" description="Disordered" evidence="1">
    <location>
        <begin position="264"/>
        <end position="292"/>
    </location>
</feature>
<reference evidence="2" key="1">
    <citation type="submission" date="2013-12" db="EMBL/GenBank/DDBJ databases">
        <authorList>
            <person name="Omoto C.K."/>
            <person name="Sibley D."/>
            <person name="Venepally P."/>
            <person name="Hadjithomas M."/>
            <person name="Karamycheva S."/>
            <person name="Brunk B."/>
            <person name="Roos D."/>
            <person name="Caler E."/>
            <person name="Lorenzi H."/>
        </authorList>
    </citation>
    <scope>NUCLEOTIDE SEQUENCE</scope>
</reference>
<keyword evidence="3" id="KW-1185">Reference proteome</keyword>
<organism evidence="2 3">
    <name type="scientific">Gregarina niphandrodes</name>
    <name type="common">Septate eugregarine</name>
    <dbReference type="NCBI Taxonomy" id="110365"/>
    <lineage>
        <taxon>Eukaryota</taxon>
        <taxon>Sar</taxon>
        <taxon>Alveolata</taxon>
        <taxon>Apicomplexa</taxon>
        <taxon>Conoidasida</taxon>
        <taxon>Gregarinasina</taxon>
        <taxon>Eugregarinorida</taxon>
        <taxon>Gregarinidae</taxon>
        <taxon>Gregarina</taxon>
    </lineage>
</organism>
<dbReference type="VEuPathDB" id="CryptoDB:GNI_098500"/>
<dbReference type="GO" id="GO:0005673">
    <property type="term" value="C:transcription factor TFIIE complex"/>
    <property type="evidence" value="ECO:0007669"/>
    <property type="project" value="InterPro"/>
</dbReference>
<dbReference type="GO" id="GO:0001097">
    <property type="term" value="F:TFIIH-class transcription factor complex binding"/>
    <property type="evidence" value="ECO:0007669"/>
    <property type="project" value="TreeGrafter"/>
</dbReference>
<sequence length="317" mass="36646">MADYGMIYPTRNVLSPEMCYHQECVCVCVFYSVNPLDDREVSEQLLKGQSVGMILLRCQDILRNSSKSMTTYDLQQALAAGSNPSKIYTGQYYVQLFSDPNFVSILRKNSRINYDNRERKWSFRSPYESYINVDSLEKGINESINGLEINQELLDSNPKMSDWINQLLEKHKIRAIRTGKIGKCKSFNNDSGFVCSIYDNRGNKCDNCSVLRNLTLYNKARPSSDNPDYECLDENFHIDHDIKEIWNQIKLPEMKSIMEDMRNKDKMKKLEVKKRVRRRGEDNSGGGASTGRVNKISNVHIYSLDEYKSELQSSNKD</sequence>
<evidence type="ECO:0000313" key="3">
    <source>
        <dbReference type="Proteomes" id="UP000019763"/>
    </source>
</evidence>
<protein>
    <submittedName>
        <fullName evidence="2">Uncharacterized protein</fullName>
    </submittedName>
</protein>
<name>A0A023B4Q9_GRENI</name>
<dbReference type="GO" id="GO:0006367">
    <property type="term" value="P:transcription initiation at RNA polymerase II promoter"/>
    <property type="evidence" value="ECO:0007669"/>
    <property type="project" value="InterPro"/>
</dbReference>
<dbReference type="PANTHER" id="PTHR12716">
    <property type="entry name" value="TRANSCRIPTION INITIATION FACTOR IIE, BETA SUBUNIT"/>
    <property type="match status" value="1"/>
</dbReference>
<dbReference type="eggNOG" id="ENOG502S8CU">
    <property type="taxonomic scope" value="Eukaryota"/>
</dbReference>
<dbReference type="InterPro" id="IPR016656">
    <property type="entry name" value="TFIIE-bsu"/>
</dbReference>
<dbReference type="OMA" id="RRIHNTH"/>
<dbReference type="OrthoDB" id="341965at2759"/>
<dbReference type="RefSeq" id="XP_011131067.1">
    <property type="nucleotide sequence ID" value="XM_011132765.1"/>
</dbReference>
<dbReference type="Proteomes" id="UP000019763">
    <property type="component" value="Unassembled WGS sequence"/>
</dbReference>
<evidence type="ECO:0000256" key="1">
    <source>
        <dbReference type="SAM" id="MobiDB-lite"/>
    </source>
</evidence>
<dbReference type="PANTHER" id="PTHR12716:SF8">
    <property type="entry name" value="TRANSCRIPTION INITIATION FACTOR IIE SUBUNIT BETA"/>
    <property type="match status" value="1"/>
</dbReference>
<dbReference type="AlphaFoldDB" id="A0A023B4Q9"/>
<dbReference type="EMBL" id="AFNH02000739">
    <property type="protein sequence ID" value="EZG57260.1"/>
    <property type="molecule type" value="Genomic_DNA"/>
</dbReference>